<evidence type="ECO:0000313" key="1">
    <source>
        <dbReference type="EMBL" id="BAH83578.1"/>
    </source>
</evidence>
<geneLocation type="plasmid" evidence="1">
    <name>pP9014</name>
</geneLocation>
<sequence>MIKFLAPVIIVAATGLVGLVNKDAIYEKYLQTQVNKNLVIETGSTKYCGHVIKDNETPEQLVNRVKQQFNGAAAFRQVIDIYENILHDTDEIEAITKKIRDWGWQGDDSLVEDIAKYKDDPYQQDYLAELIALQDYRKSASHNKDELIKERDSLRDALYLAKKPQLEKDISNAISQFSCELDDESFNQEADVILASLNPTLSGEEKKHLEEIVKKRTVQGLKNASVPLETFTKKFYELINDAVAEIKILDSETIVKDQTITNTLSVVSTNSFGKKQRFEVGCVAYAVGINPIFGSASIFNCFFRKSGETLGDSIYLHDLMLVEEFDDENQWNKVKKEVLKEFK</sequence>
<dbReference type="AlphaFoldDB" id="C5NNB0"/>
<proteinExistence type="predicted"/>
<accession>C5NNB0</accession>
<organism evidence="1">
    <name type="scientific">Photobacterium damsela subsp. piscicida</name>
    <name type="common">Pasteurella piscicida</name>
    <dbReference type="NCBI Taxonomy" id="38294"/>
    <lineage>
        <taxon>Bacteria</taxon>
        <taxon>Pseudomonadati</taxon>
        <taxon>Pseudomonadota</taxon>
        <taxon>Gammaproteobacteria</taxon>
        <taxon>Vibrionales</taxon>
        <taxon>Vibrionaceae</taxon>
        <taxon>Photobacterium</taxon>
    </lineage>
</organism>
<keyword evidence="1" id="KW-0614">Plasmid</keyword>
<name>C5NNB0_PHODP</name>
<reference evidence="1" key="1">
    <citation type="journal article" date="2013" name="Int. J. Antimicrob. Agents">
        <title>Comparative analysis and distribution of pP9014, a novel drug resistance IncP-1 plasmid from Photobacterium damselae subsp. piscicida.</title>
        <authorList>
            <person name="del Castillo C.S."/>
            <person name="Jang H.B."/>
            <person name="Hikima J."/>
            <person name="Jung T.S."/>
            <person name="Morii H."/>
            <person name="Hirano I."/>
            <person name="Kondo H."/>
            <person name="Kurosaka C."/>
            <person name="Aoki T."/>
        </authorList>
    </citation>
    <scope>NUCLEOTIDE SEQUENCE</scope>
    <source>
        <strain evidence="1">P9014</strain>
        <plasmid evidence="1">pP9014</plasmid>
    </source>
</reference>
<dbReference type="EMBL" id="AB453229">
    <property type="protein sequence ID" value="BAH83578.1"/>
    <property type="molecule type" value="Genomic_DNA"/>
</dbReference>
<protein>
    <submittedName>
        <fullName evidence="1">Uncharacterized protein</fullName>
    </submittedName>
</protein>
<dbReference type="RefSeq" id="WP_012774819.1">
    <property type="nucleotide sequence ID" value="NC_012919.1"/>
</dbReference>